<evidence type="ECO:0000313" key="2">
    <source>
        <dbReference type="EMBL" id="USY17305.1"/>
    </source>
</evidence>
<feature type="domain" description="N-acetyltransferase" evidence="1">
    <location>
        <begin position="7"/>
        <end position="154"/>
    </location>
</feature>
<dbReference type="PROSITE" id="PS51186">
    <property type="entry name" value="GNAT"/>
    <property type="match status" value="1"/>
</dbReference>
<dbReference type="InterPro" id="IPR000182">
    <property type="entry name" value="GNAT_dom"/>
</dbReference>
<reference evidence="2" key="1">
    <citation type="submission" date="2022-06" db="EMBL/GenBank/DDBJ databases">
        <authorList>
            <person name="Ping M."/>
        </authorList>
    </citation>
    <scope>NUCLEOTIDE SEQUENCE</scope>
    <source>
        <strain evidence="2">JCM11759T</strain>
    </source>
</reference>
<dbReference type="Proteomes" id="UP001055940">
    <property type="component" value="Chromosome"/>
</dbReference>
<dbReference type="EMBL" id="CP099837">
    <property type="protein sequence ID" value="USY17305.1"/>
    <property type="molecule type" value="Genomic_DNA"/>
</dbReference>
<organism evidence="2 3">
    <name type="scientific">Nocardiopsis exhalans</name>
    <dbReference type="NCBI Taxonomy" id="163604"/>
    <lineage>
        <taxon>Bacteria</taxon>
        <taxon>Bacillati</taxon>
        <taxon>Actinomycetota</taxon>
        <taxon>Actinomycetes</taxon>
        <taxon>Streptosporangiales</taxon>
        <taxon>Nocardiopsidaceae</taxon>
        <taxon>Nocardiopsis</taxon>
    </lineage>
</organism>
<gene>
    <name evidence="2" type="ORF">NE857_18310</name>
</gene>
<proteinExistence type="predicted"/>
<keyword evidence="3" id="KW-1185">Reference proteome</keyword>
<dbReference type="InterPro" id="IPR016181">
    <property type="entry name" value="Acyl_CoA_acyltransferase"/>
</dbReference>
<name>A0ABY5D1J3_9ACTN</name>
<dbReference type="CDD" id="cd04301">
    <property type="entry name" value="NAT_SF"/>
    <property type="match status" value="1"/>
</dbReference>
<dbReference type="RefSeq" id="WP_254416881.1">
    <property type="nucleotide sequence ID" value="NZ_BAAAJB010000074.1"/>
</dbReference>
<accession>A0ABY5D1J3</accession>
<evidence type="ECO:0000313" key="3">
    <source>
        <dbReference type="Proteomes" id="UP001055940"/>
    </source>
</evidence>
<protein>
    <submittedName>
        <fullName evidence="2">GNAT family N-acetyltransferase</fullName>
    </submittedName>
</protein>
<evidence type="ECO:0000259" key="1">
    <source>
        <dbReference type="PROSITE" id="PS51186"/>
    </source>
</evidence>
<dbReference type="Gene3D" id="3.40.630.30">
    <property type="match status" value="1"/>
</dbReference>
<dbReference type="Pfam" id="PF00583">
    <property type="entry name" value="Acetyltransf_1"/>
    <property type="match status" value="1"/>
</dbReference>
<sequence length="154" mass="17281">MTDAPSLRLVEITDDNFDAAVGVQVRDDQNRFVAPVLRSLAQAYTNRSTAWPRLLMDGDEAVGFIMVQFAPDEEDPDFQAEVWRLNISEKHQGREYGRFAVEGALAEARRRGLSRVTVSWVPGEGSPEDFYLGLGFRKTGRVSDSELIAEIFLD</sequence>
<dbReference type="SUPFAM" id="SSF55729">
    <property type="entry name" value="Acyl-CoA N-acyltransferases (Nat)"/>
    <property type="match status" value="1"/>
</dbReference>